<dbReference type="Gene3D" id="1.25.40.10">
    <property type="entry name" value="Tetratricopeptide repeat domain"/>
    <property type="match status" value="1"/>
</dbReference>
<dbReference type="PANTHER" id="PTHR12526:SF510">
    <property type="entry name" value="D-INOSITOL 3-PHOSPHATE GLYCOSYLTRANSFERASE"/>
    <property type="match status" value="1"/>
</dbReference>
<dbReference type="Gene3D" id="3.40.50.2000">
    <property type="entry name" value="Glycogen Phosphorylase B"/>
    <property type="match status" value="3"/>
</dbReference>
<dbReference type="AlphaFoldDB" id="Q7U8Y1"/>
<dbReference type="KEGG" id="syw:SYNW0478"/>
<sequence>MIAAMQQSWSATLEQLAELDRRQDFAALGQALQQLPADCPEDHQAALTHWRGKAALMVGTLEEALPELAVAAQLDPQRAANHYLLGAGLVRQQQWLDARAALTRALQLQPALEAARLELATVLLALAEPQQALELLQPLPDTADGPYRARRAQAAVKAAAEPMAAAALAAKALSLDGRLPESLLQEWLQGTGGLLMAHRFQEGRSWLTALITLTPAVNATANPVPRRIALIALLGLELIEPTTPDLDPWLAELRSLRWLPPSATEHGLWRSWLESWLMLVAGRLEDQLDRDQTRCRSVLKALIAILPALEPPKTQNYGLFLRLQLLRQGIQPDQVGPDAQLELALQRHNHDWLALIGWLKRCCALDDRALRKLRPELERQLQNFSGALLSRPQLLCRLPDPGLLQAALQLRHLGLKQLIRCRKRLEASSESLPQRSGPHRHWLLLASNDLPQCFLYRVDQKRQQLEGLGCSVRIIQREQLEHWDWSDALLWADAVIVCRLPATVQVLRAIEACRLAGLPTWYDMDDLVIDLEHGVPLLASYGGTITALHHRWLQLDVPLFAAAMRACDAVIVSTPTLARRWNQLQPDQSVEVLPNLAPPSLQKALRTPRRLGRRPRLLVASGTKAHKQIWIEELAPALSQLLERNPTLQLDLLGHLELPLVLLPHRERIRCHPFSDYPTYLSRIAEADIGLVALEPGLYTDAKSAIRWMEFSYLGLTSVLSPTRTYTECLQEGVHACFARGIDSWVDTVEQLLADPRGTRAMAVRAQRRAQELFGPHQAEAFWTPLVQPPAAQVRALAASQRRRLLVLNVYFAPQSVGGATRIAQDQVRDIQEQLGDQWEVTVLCTESASWQEDLDREPADPSKPRKVWQIEQPLPIQVHQWNGARVVRLTLPPRSWSRHHDVSVEAFCRRWFAAERFDLVHAHCIQELGIGPLTVARDLGIPYVVTLHDGWWLSPRQFLTTPSGRPVDVRDPLGHREVMAASDAEEQQQDRQRRTELEQVLAGAAKRLAVSQAFADLHEYAGIKNVSVMENRWQPMPAAGPRSQRPADQPLRCCFIGGLAFHKGMHVVQAACLQARPVAPGLELTVIDSSLETDEEQWMQWGETSVCVIPPVPMAAMAAFYAEQDVLLAPSIWPESYGLVSREALSAGLWVVASDIGAMADPIRHGENGHRVPAGDASALAAVLELLSAEHPTPQPLLAFAGDQKPLHQELDQLYRSVLRR</sequence>
<organism evidence="6 7">
    <name type="scientific">Parasynechococcus marenigrum (strain WH8102)</name>
    <dbReference type="NCBI Taxonomy" id="84588"/>
    <lineage>
        <taxon>Bacteria</taxon>
        <taxon>Bacillati</taxon>
        <taxon>Cyanobacteriota</taxon>
        <taxon>Cyanophyceae</taxon>
        <taxon>Synechococcales</taxon>
        <taxon>Prochlorococcaceae</taxon>
        <taxon>Parasynechococcus</taxon>
        <taxon>Parasynechococcus marenigrum</taxon>
    </lineage>
</organism>
<evidence type="ECO:0000259" key="4">
    <source>
        <dbReference type="Pfam" id="PF13439"/>
    </source>
</evidence>
<evidence type="ECO:0000256" key="2">
    <source>
        <dbReference type="ARBA" id="ARBA00022679"/>
    </source>
</evidence>
<evidence type="ECO:0000313" key="7">
    <source>
        <dbReference type="Proteomes" id="UP000001422"/>
    </source>
</evidence>
<dbReference type="HOGENOM" id="CLU_272137_0_0_3"/>
<evidence type="ECO:0000259" key="3">
    <source>
        <dbReference type="Pfam" id="PF00534"/>
    </source>
</evidence>
<gene>
    <name evidence="6" type="ordered locus">SYNW0478</name>
</gene>
<feature type="domain" description="Spore protein YkvP/CgeB glycosyl transferase-like" evidence="5">
    <location>
        <begin position="638"/>
        <end position="772"/>
    </location>
</feature>
<keyword evidence="1" id="KW-0328">Glycosyltransferase</keyword>
<dbReference type="Proteomes" id="UP000001422">
    <property type="component" value="Chromosome"/>
</dbReference>
<accession>Q7U8Y1</accession>
<dbReference type="InterPro" id="IPR001296">
    <property type="entry name" value="Glyco_trans_1"/>
</dbReference>
<evidence type="ECO:0000313" key="6">
    <source>
        <dbReference type="EMBL" id="CAE06993.1"/>
    </source>
</evidence>
<dbReference type="SUPFAM" id="SSF48452">
    <property type="entry name" value="TPR-like"/>
    <property type="match status" value="1"/>
</dbReference>
<dbReference type="GO" id="GO:0016757">
    <property type="term" value="F:glycosyltransferase activity"/>
    <property type="evidence" value="ECO:0007669"/>
    <property type="project" value="UniProtKB-KW"/>
</dbReference>
<dbReference type="Pfam" id="PF13439">
    <property type="entry name" value="Glyco_transf_4"/>
    <property type="match status" value="1"/>
</dbReference>
<keyword evidence="7" id="KW-1185">Reference proteome</keyword>
<dbReference type="InterPro" id="IPR011990">
    <property type="entry name" value="TPR-like_helical_dom_sf"/>
</dbReference>
<dbReference type="eggNOG" id="COG0438">
    <property type="taxonomic scope" value="Bacteria"/>
</dbReference>
<evidence type="ECO:0000259" key="5">
    <source>
        <dbReference type="Pfam" id="PF13524"/>
    </source>
</evidence>
<protein>
    <submittedName>
        <fullName evidence="6">Possible glycosyltransferase</fullName>
    </submittedName>
</protein>
<dbReference type="RefSeq" id="WP_011127352.1">
    <property type="nucleotide sequence ID" value="NC_005070.1"/>
</dbReference>
<dbReference type="EMBL" id="BX569690">
    <property type="protein sequence ID" value="CAE06993.1"/>
    <property type="molecule type" value="Genomic_DNA"/>
</dbReference>
<dbReference type="SUPFAM" id="SSF53756">
    <property type="entry name" value="UDP-Glycosyltransferase/glycogen phosphorylase"/>
    <property type="match status" value="2"/>
</dbReference>
<dbReference type="InterPro" id="IPR028098">
    <property type="entry name" value="Glyco_trans_4-like_N"/>
</dbReference>
<proteinExistence type="predicted"/>
<dbReference type="Pfam" id="PF13524">
    <property type="entry name" value="Glyco_trans_1_2"/>
    <property type="match status" value="1"/>
</dbReference>
<keyword evidence="2" id="KW-0808">Transferase</keyword>
<dbReference type="CAZy" id="GT4">
    <property type="family name" value="Glycosyltransferase Family 4"/>
</dbReference>
<feature type="domain" description="Glycosyl transferase family 1" evidence="3">
    <location>
        <begin position="1048"/>
        <end position="1191"/>
    </location>
</feature>
<reference evidence="6 7" key="1">
    <citation type="journal article" date="2003" name="Nature">
        <title>The genome of a motile marine Synechococcus.</title>
        <authorList>
            <person name="Palenik B."/>
            <person name="Brahamsha B."/>
            <person name="Larimer F."/>
            <person name="Land M."/>
            <person name="Hauser L."/>
            <person name="Chain P."/>
            <person name="Lamerdin J."/>
            <person name="Regala W."/>
            <person name="Allen E.A."/>
            <person name="McCarren J."/>
            <person name="Paulsen I."/>
            <person name="Dufresne A."/>
            <person name="Partensky F."/>
            <person name="Webb E."/>
            <person name="Waterbury J."/>
        </authorList>
    </citation>
    <scope>NUCLEOTIDE SEQUENCE [LARGE SCALE GENOMIC DNA]</scope>
    <source>
        <strain evidence="6 7">WH8102</strain>
    </source>
</reference>
<feature type="domain" description="Glycosyltransferase subfamily 4-like N-terminal" evidence="4">
    <location>
        <begin position="819"/>
        <end position="1027"/>
    </location>
</feature>
<dbReference type="InterPro" id="IPR055259">
    <property type="entry name" value="YkvP/CgeB_Glyco_trans-like"/>
</dbReference>
<evidence type="ECO:0000256" key="1">
    <source>
        <dbReference type="ARBA" id="ARBA00022676"/>
    </source>
</evidence>
<dbReference type="PANTHER" id="PTHR12526">
    <property type="entry name" value="GLYCOSYLTRANSFERASE"/>
    <property type="match status" value="1"/>
</dbReference>
<dbReference type="CDD" id="cd03823">
    <property type="entry name" value="GT4_ExpE7-like"/>
    <property type="match status" value="1"/>
</dbReference>
<dbReference type="STRING" id="84588.SYNW0478"/>
<dbReference type="Pfam" id="PF00534">
    <property type="entry name" value="Glycos_transf_1"/>
    <property type="match status" value="1"/>
</dbReference>
<name>Q7U8Y1_PARMW</name>